<dbReference type="SMART" id="SM00091">
    <property type="entry name" value="PAS"/>
    <property type="match status" value="1"/>
</dbReference>
<dbReference type="InterPro" id="IPR001789">
    <property type="entry name" value="Sig_transdc_resp-reg_receiver"/>
</dbReference>
<evidence type="ECO:0000313" key="8">
    <source>
        <dbReference type="EMBL" id="MEE2025285.1"/>
    </source>
</evidence>
<dbReference type="NCBIfam" id="TIGR00254">
    <property type="entry name" value="GGDEF"/>
    <property type="match status" value="1"/>
</dbReference>
<evidence type="ECO:0000313" key="9">
    <source>
        <dbReference type="Proteomes" id="UP001339167"/>
    </source>
</evidence>
<dbReference type="PANTHER" id="PTHR44757:SF2">
    <property type="entry name" value="BIOFILM ARCHITECTURE MAINTENANCE PROTEIN MBAA"/>
    <property type="match status" value="1"/>
</dbReference>
<evidence type="ECO:0000256" key="2">
    <source>
        <dbReference type="ARBA" id="ARBA00022777"/>
    </source>
</evidence>
<feature type="domain" description="EAL" evidence="6">
    <location>
        <begin position="801"/>
        <end position="1054"/>
    </location>
</feature>
<feature type="domain" description="Response regulatory" evidence="4">
    <location>
        <begin position="3"/>
        <end position="120"/>
    </location>
</feature>
<dbReference type="SUPFAM" id="SSF52172">
    <property type="entry name" value="CheY-like"/>
    <property type="match status" value="1"/>
</dbReference>
<dbReference type="InterPro" id="IPR013655">
    <property type="entry name" value="PAS_fold_3"/>
</dbReference>
<dbReference type="PROSITE" id="PS50883">
    <property type="entry name" value="EAL"/>
    <property type="match status" value="1"/>
</dbReference>
<dbReference type="InterPro" id="IPR029016">
    <property type="entry name" value="GAF-like_dom_sf"/>
</dbReference>
<dbReference type="Proteomes" id="UP001339167">
    <property type="component" value="Unassembled WGS sequence"/>
</dbReference>
<dbReference type="SMART" id="SM00448">
    <property type="entry name" value="REC"/>
    <property type="match status" value="1"/>
</dbReference>
<dbReference type="Pfam" id="PF13185">
    <property type="entry name" value="GAF_2"/>
    <property type="match status" value="2"/>
</dbReference>
<dbReference type="Pfam" id="PF00072">
    <property type="entry name" value="Response_reg"/>
    <property type="match status" value="1"/>
</dbReference>
<evidence type="ECO:0000256" key="3">
    <source>
        <dbReference type="PROSITE-ProRule" id="PRU00169"/>
    </source>
</evidence>
<keyword evidence="9" id="KW-1185">Reference proteome</keyword>
<dbReference type="InterPro" id="IPR000014">
    <property type="entry name" value="PAS"/>
</dbReference>
<feature type="modified residue" description="4-aspartylphosphate" evidence="3">
    <location>
        <position position="52"/>
    </location>
</feature>
<dbReference type="RefSeq" id="WP_330088602.1">
    <property type="nucleotide sequence ID" value="NZ_JAUGZK010000011.1"/>
</dbReference>
<dbReference type="CDD" id="cd00130">
    <property type="entry name" value="PAS"/>
    <property type="match status" value="1"/>
</dbReference>
<dbReference type="Gene3D" id="3.30.450.40">
    <property type="match status" value="2"/>
</dbReference>
<dbReference type="SMART" id="SM00065">
    <property type="entry name" value="GAF"/>
    <property type="match status" value="2"/>
</dbReference>
<dbReference type="EMBL" id="JAUGZK010000011">
    <property type="protein sequence ID" value="MEE2025285.1"/>
    <property type="molecule type" value="Genomic_DNA"/>
</dbReference>
<dbReference type="PROSITE" id="PS50113">
    <property type="entry name" value="PAC"/>
    <property type="match status" value="1"/>
</dbReference>
<dbReference type="InterPro" id="IPR000700">
    <property type="entry name" value="PAS-assoc_C"/>
</dbReference>
<dbReference type="InterPro" id="IPR035965">
    <property type="entry name" value="PAS-like_dom_sf"/>
</dbReference>
<evidence type="ECO:0000259" key="5">
    <source>
        <dbReference type="PROSITE" id="PS50113"/>
    </source>
</evidence>
<dbReference type="Gene3D" id="3.40.50.2300">
    <property type="match status" value="1"/>
</dbReference>
<sequence>MLCILVVDDHPDGRELLVTLLGYRGYRMLAASDGREGLKLVQQERPDLVIADVLMPVMDGFEFVKQVRAHPEIAQTRVIFYTASYHEQAAMDLAKKCGVLAVLTKPAEPEMLLDTVESVLQDVGEQPVCAEPQELEQQHLRLMTDKLKTMADSLGLANQRYAALIEINLQLASERDPARLLDALCHQSRQLIGARIAFLYLPAESADTSPALVASGMAVEPQASDFAESKLSDSFHQVLRDGLPRRLANPSGQAAAIGLPASYPSMHALLLAPIASPTQIYGWICLGNRLAANEFNDEDEQLLSILAAQAGRMYEHSRLFAKLQEQDERFRQLAENINDVFWLVSVETGQSIYISPAYEAIWQQPRPEAGKQSRDALLRLHPDDNELLPDIEKEQQEYDTTYRIIRPDGSIRWIHDRGFPVFNTAGELYRFAGIAKDITSNKESEEKIARLTRLYAVLSQINATIVRQHDREALFQEACQIVVQHGQFDLAWIGHWEPNSKAIRLTALQGRFSSSARRRQVFALQGQLCPLPAGVMAQALGSKEIAFCNDVALLPRMGPSPLYRVRADYGSEIALPLLIEDQVIGLFVLYAQETGFFDKTELALLKELAHDISFALEFIAKEEQANYLVHYDVLTGLANRFLFHERLGQWLQAAQREDEQLAVLIVDVVRFKQINDALGRQAGDGLILELKRRLQQCVPQAVDLARVGPDLFALALPDVRSADEIARLIEGPIKRALGQSFILEHKELVVSHRIGIALFPDDGKDAESLFLHAELALKQAKFKGVPYLFFDQEMSRQVAQKLELENKLRRALDHAEFRLFYQPKVSLQTGAIVGMEALIRWQSPERGLVAPFEFIPMLEETGLILEVGNWVITQALRDLQNWTEQGISVPRVAINLSAVQLSQRDFVGYLEEMLQPDTATNLLELELTESVVIGNVTDSQQKLGQLRALGVTIAIDDFGTGYSSLSYIARLPLDTLKIDRSFVLKMMENQAERMIVSTIITMAHNMKLKVVAEGVDSREQLALLRELNCDEMQGYLFSKPIPARDIGQLLSQGAKLAL</sequence>
<dbReference type="SUPFAM" id="SSF141868">
    <property type="entry name" value="EAL domain-like"/>
    <property type="match status" value="1"/>
</dbReference>
<dbReference type="CDD" id="cd01949">
    <property type="entry name" value="GGDEF"/>
    <property type="match status" value="1"/>
</dbReference>
<dbReference type="CDD" id="cd01948">
    <property type="entry name" value="EAL"/>
    <property type="match status" value="1"/>
</dbReference>
<dbReference type="SMART" id="SM00267">
    <property type="entry name" value="GGDEF"/>
    <property type="match status" value="1"/>
</dbReference>
<dbReference type="SMART" id="SM00086">
    <property type="entry name" value="PAC"/>
    <property type="match status" value="1"/>
</dbReference>
<dbReference type="Pfam" id="PF08447">
    <property type="entry name" value="PAS_3"/>
    <property type="match status" value="1"/>
</dbReference>
<dbReference type="SUPFAM" id="SSF55785">
    <property type="entry name" value="PYP-like sensor domain (PAS domain)"/>
    <property type="match status" value="1"/>
</dbReference>
<dbReference type="Gene3D" id="3.30.450.20">
    <property type="entry name" value="PAS domain"/>
    <property type="match status" value="1"/>
</dbReference>
<feature type="domain" description="GGDEF" evidence="7">
    <location>
        <begin position="659"/>
        <end position="793"/>
    </location>
</feature>
<dbReference type="InterPro" id="IPR043128">
    <property type="entry name" value="Rev_trsase/Diguanyl_cyclase"/>
</dbReference>
<dbReference type="InterPro" id="IPR003018">
    <property type="entry name" value="GAF"/>
</dbReference>
<evidence type="ECO:0000259" key="4">
    <source>
        <dbReference type="PROSITE" id="PS50110"/>
    </source>
</evidence>
<keyword evidence="1" id="KW-0808">Transferase</keyword>
<name>A0ABU7JJL1_9GAMM</name>
<dbReference type="Pfam" id="PF00563">
    <property type="entry name" value="EAL"/>
    <property type="match status" value="1"/>
</dbReference>
<dbReference type="SUPFAM" id="SSF55073">
    <property type="entry name" value="Nucleotide cyclase"/>
    <property type="match status" value="1"/>
</dbReference>
<dbReference type="Gene3D" id="3.30.70.270">
    <property type="match status" value="1"/>
</dbReference>
<evidence type="ECO:0000259" key="7">
    <source>
        <dbReference type="PROSITE" id="PS50887"/>
    </source>
</evidence>
<dbReference type="InterPro" id="IPR035919">
    <property type="entry name" value="EAL_sf"/>
</dbReference>
<evidence type="ECO:0000256" key="1">
    <source>
        <dbReference type="ARBA" id="ARBA00022679"/>
    </source>
</evidence>
<dbReference type="PROSITE" id="PS50887">
    <property type="entry name" value="GGDEF"/>
    <property type="match status" value="1"/>
</dbReference>
<dbReference type="Pfam" id="PF00990">
    <property type="entry name" value="GGDEF"/>
    <property type="match status" value="1"/>
</dbReference>
<dbReference type="SUPFAM" id="SSF55781">
    <property type="entry name" value="GAF domain-like"/>
    <property type="match status" value="2"/>
</dbReference>
<keyword evidence="3" id="KW-0597">Phosphoprotein</keyword>
<reference evidence="8 9" key="1">
    <citation type="submission" date="2023-06" db="EMBL/GenBank/DDBJ databases">
        <title>Alkalimonas sp., MEB004 an alkaliphilic bacterium isolated from Lonar Lake, India.</title>
        <authorList>
            <person name="Joshi A."/>
            <person name="Thite S."/>
        </authorList>
    </citation>
    <scope>NUCLEOTIDE SEQUENCE [LARGE SCALE GENOMIC DNA]</scope>
    <source>
        <strain evidence="8 9">MEB004</strain>
    </source>
</reference>
<organism evidence="8 9">
    <name type="scientific">Alkalimonas mucilaginosa</name>
    <dbReference type="NCBI Taxonomy" id="3057676"/>
    <lineage>
        <taxon>Bacteria</taxon>
        <taxon>Pseudomonadati</taxon>
        <taxon>Pseudomonadota</taxon>
        <taxon>Gammaproteobacteria</taxon>
        <taxon>Alkalimonas</taxon>
    </lineage>
</organism>
<dbReference type="InterPro" id="IPR029787">
    <property type="entry name" value="Nucleotide_cyclase"/>
</dbReference>
<dbReference type="SMART" id="SM00052">
    <property type="entry name" value="EAL"/>
    <property type="match status" value="1"/>
</dbReference>
<protein>
    <submittedName>
        <fullName evidence="8">EAL domain-containing protein</fullName>
    </submittedName>
</protein>
<comment type="caution">
    <text evidence="8">The sequence shown here is derived from an EMBL/GenBank/DDBJ whole genome shotgun (WGS) entry which is preliminary data.</text>
</comment>
<dbReference type="PANTHER" id="PTHR44757">
    <property type="entry name" value="DIGUANYLATE CYCLASE DGCP"/>
    <property type="match status" value="1"/>
</dbReference>
<dbReference type="InterPro" id="IPR000160">
    <property type="entry name" value="GGDEF_dom"/>
</dbReference>
<dbReference type="InterPro" id="IPR001610">
    <property type="entry name" value="PAC"/>
</dbReference>
<gene>
    <name evidence="8" type="ORF">QWF21_13645</name>
</gene>
<dbReference type="Gene3D" id="3.20.20.450">
    <property type="entry name" value="EAL domain"/>
    <property type="match status" value="1"/>
</dbReference>
<dbReference type="InterPro" id="IPR011006">
    <property type="entry name" value="CheY-like_superfamily"/>
</dbReference>
<accession>A0ABU7JJL1</accession>
<evidence type="ECO:0000259" key="6">
    <source>
        <dbReference type="PROSITE" id="PS50883"/>
    </source>
</evidence>
<feature type="domain" description="PAC" evidence="5">
    <location>
        <begin position="398"/>
        <end position="450"/>
    </location>
</feature>
<dbReference type="InterPro" id="IPR052155">
    <property type="entry name" value="Biofilm_reg_signaling"/>
</dbReference>
<dbReference type="NCBIfam" id="TIGR00229">
    <property type="entry name" value="sensory_box"/>
    <property type="match status" value="1"/>
</dbReference>
<proteinExistence type="predicted"/>
<keyword evidence="2" id="KW-0418">Kinase</keyword>
<dbReference type="InterPro" id="IPR001633">
    <property type="entry name" value="EAL_dom"/>
</dbReference>
<dbReference type="PROSITE" id="PS50110">
    <property type="entry name" value="RESPONSE_REGULATORY"/>
    <property type="match status" value="1"/>
</dbReference>